<dbReference type="InterPro" id="IPR004160">
    <property type="entry name" value="Transl_elong_EFTu/EF1A_C"/>
</dbReference>
<keyword evidence="7" id="KW-0378">Hydrolase</keyword>
<comment type="similarity">
    <text evidence="7">Belongs to the TRAFAC class translation factor GTPase superfamily. Classic translation factor GTPase family. EF-Tu/EF-1A subfamily.</text>
</comment>
<comment type="subcellular location">
    <subcellularLocation>
        <location evidence="7">Cytoplasm</location>
    </subcellularLocation>
</comment>
<proteinExistence type="inferred from homology"/>
<dbReference type="Pfam" id="PF03144">
    <property type="entry name" value="GTP_EFTU_D2"/>
    <property type="match status" value="1"/>
</dbReference>
<keyword evidence="5 7" id="KW-0342">GTP-binding</keyword>
<dbReference type="EMBL" id="JBHSGO010000204">
    <property type="protein sequence ID" value="MFC4666510.1"/>
    <property type="molecule type" value="Genomic_DNA"/>
</dbReference>
<comment type="subunit">
    <text evidence="7">Monomer.</text>
</comment>
<dbReference type="InterPro" id="IPR050055">
    <property type="entry name" value="EF-Tu_GTPase"/>
</dbReference>
<comment type="catalytic activity">
    <reaction evidence="7">
        <text>GTP + H2O = GDP + phosphate + H(+)</text>
        <dbReference type="Rhea" id="RHEA:19669"/>
        <dbReference type="ChEBI" id="CHEBI:15377"/>
        <dbReference type="ChEBI" id="CHEBI:15378"/>
        <dbReference type="ChEBI" id="CHEBI:37565"/>
        <dbReference type="ChEBI" id="CHEBI:43474"/>
        <dbReference type="ChEBI" id="CHEBI:58189"/>
        <dbReference type="EC" id="3.6.5.3"/>
    </reaction>
</comment>
<dbReference type="InterPro" id="IPR000795">
    <property type="entry name" value="T_Tr_GTP-bd_dom"/>
</dbReference>
<keyword evidence="7" id="KW-0479">Metal-binding</keyword>
<evidence type="ECO:0000256" key="1">
    <source>
        <dbReference type="ARBA" id="ARBA00022490"/>
    </source>
</evidence>
<dbReference type="InterPro" id="IPR041709">
    <property type="entry name" value="EF-Tu_GTP-bd"/>
</dbReference>
<evidence type="ECO:0000256" key="7">
    <source>
        <dbReference type="HAMAP-Rule" id="MF_00118"/>
    </source>
</evidence>
<dbReference type="InterPro" id="IPR031157">
    <property type="entry name" value="G_TR_CS"/>
</dbReference>
<feature type="binding site" evidence="7">
    <location>
        <begin position="81"/>
        <end position="85"/>
    </location>
    <ligand>
        <name>GTP</name>
        <dbReference type="ChEBI" id="CHEBI:37565"/>
    </ligand>
</feature>
<comment type="caution">
    <text evidence="9">The sequence shown here is derived from an EMBL/GenBank/DDBJ whole genome shotgun (WGS) entry which is preliminary data.</text>
</comment>
<protein>
    <recommendedName>
        <fullName evidence="6 7">Elongation factor Tu</fullName>
        <shortName evidence="7">EF-Tu</shortName>
        <ecNumber evidence="7">3.6.5.3</ecNumber>
    </recommendedName>
</protein>
<dbReference type="PRINTS" id="PR00315">
    <property type="entry name" value="ELONGATNFCT"/>
</dbReference>
<dbReference type="HAMAP" id="MF_00118_B">
    <property type="entry name" value="EF_Tu_B"/>
    <property type="match status" value="1"/>
</dbReference>
<evidence type="ECO:0000313" key="10">
    <source>
        <dbReference type="Proteomes" id="UP001596020"/>
    </source>
</evidence>
<keyword evidence="7" id="KW-0460">Magnesium</keyword>
<keyword evidence="2 7" id="KW-0547">Nucleotide-binding</keyword>
<dbReference type="NCBIfam" id="NF009373">
    <property type="entry name" value="PRK12736.1"/>
    <property type="match status" value="1"/>
</dbReference>
<evidence type="ECO:0000256" key="2">
    <source>
        <dbReference type="ARBA" id="ARBA00022741"/>
    </source>
</evidence>
<reference evidence="10" key="1">
    <citation type="journal article" date="2019" name="Int. J. Syst. Evol. Microbiol.">
        <title>The Global Catalogue of Microorganisms (GCM) 10K type strain sequencing project: providing services to taxonomists for standard genome sequencing and annotation.</title>
        <authorList>
            <consortium name="The Broad Institute Genomics Platform"/>
            <consortium name="The Broad Institute Genome Sequencing Center for Infectious Disease"/>
            <person name="Wu L."/>
            <person name="Ma J."/>
        </authorList>
    </citation>
    <scope>NUCLEOTIDE SEQUENCE [LARGE SCALE GENOMIC DNA]</scope>
    <source>
        <strain evidence="10">CGMCC 4.7357</strain>
    </source>
</reference>
<evidence type="ECO:0000256" key="4">
    <source>
        <dbReference type="ARBA" id="ARBA00022917"/>
    </source>
</evidence>
<dbReference type="PANTHER" id="PTHR43721:SF22">
    <property type="entry name" value="ELONGATION FACTOR TU, MITOCHONDRIAL"/>
    <property type="match status" value="1"/>
</dbReference>
<name>A0ABV9K8I7_9PORP</name>
<accession>A0ABV9K8I7</accession>
<dbReference type="NCBIfam" id="NF000766">
    <property type="entry name" value="PRK00049.1"/>
    <property type="match status" value="1"/>
</dbReference>
<dbReference type="InterPro" id="IPR005225">
    <property type="entry name" value="Small_GTP-bd"/>
</dbReference>
<gene>
    <name evidence="7 9" type="primary">tuf</name>
    <name evidence="9" type="ORF">ACFO3G_07875</name>
</gene>
<dbReference type="CDD" id="cd01884">
    <property type="entry name" value="EF_Tu"/>
    <property type="match status" value="1"/>
</dbReference>
<dbReference type="SUPFAM" id="SSF52540">
    <property type="entry name" value="P-loop containing nucleoside triphosphate hydrolases"/>
    <property type="match status" value="1"/>
</dbReference>
<sequence length="395" mass="43464">MAKEKFNRSKPHVNIGTIGHVDHGKTTLTAAITTVLAKDGLTELRSFDSIDNAPEEKERGITINTSHVEYETANRHYAHVDCPGHADYVKNMVTGAAQMDGAIIVVAATDGPMPQTREHILLARQVNVPRLVVFMNKCDLVDDEEMLELVEMDMRELLSFYDFDGDNTPVIRGSALGALNGEAQWEEKIRELMAAVDEWIPLPVREIDKPFLMPVEDIFSITGRGTVATGRIETGVVKTGDEVQIIGLGAEGMKSTVTGVEMFRKILDEGEAGDNVGLLLRGIDKDEIKRGMVITHPGTVTPHKKFKAEVYILKKEEGGRHTPFHNKYRPQFYIRTLDVTGEITLPDGVDMVMPGDNVTITVDLIYPVACSVGLRFAIREGGRTVGAGQITALED</sequence>
<dbReference type="Pfam" id="PF03143">
    <property type="entry name" value="GTP_EFTU_D3"/>
    <property type="match status" value="1"/>
</dbReference>
<dbReference type="InterPro" id="IPR033720">
    <property type="entry name" value="EFTU_2"/>
</dbReference>
<dbReference type="EC" id="3.6.5.3" evidence="7"/>
<feature type="binding site" evidence="7">
    <location>
        <begin position="19"/>
        <end position="26"/>
    </location>
    <ligand>
        <name>GTP</name>
        <dbReference type="ChEBI" id="CHEBI:37565"/>
    </ligand>
</feature>
<dbReference type="Proteomes" id="UP001596020">
    <property type="component" value="Unassembled WGS sequence"/>
</dbReference>
<dbReference type="PROSITE" id="PS00301">
    <property type="entry name" value="G_TR_1"/>
    <property type="match status" value="1"/>
</dbReference>
<dbReference type="GO" id="GO:0003746">
    <property type="term" value="F:translation elongation factor activity"/>
    <property type="evidence" value="ECO:0007669"/>
    <property type="project" value="UniProtKB-KW"/>
</dbReference>
<feature type="domain" description="Tr-type G" evidence="8">
    <location>
        <begin position="10"/>
        <end position="204"/>
    </location>
</feature>
<dbReference type="NCBIfam" id="NF009372">
    <property type="entry name" value="PRK12735.1"/>
    <property type="match status" value="1"/>
</dbReference>
<evidence type="ECO:0000256" key="6">
    <source>
        <dbReference type="ARBA" id="ARBA00029554"/>
    </source>
</evidence>
<evidence type="ECO:0000313" key="9">
    <source>
        <dbReference type="EMBL" id="MFC4666510.1"/>
    </source>
</evidence>
<feature type="binding site" evidence="7">
    <location>
        <position position="26"/>
    </location>
    <ligand>
        <name>Mg(2+)</name>
        <dbReference type="ChEBI" id="CHEBI:18420"/>
    </ligand>
</feature>
<keyword evidence="4 7" id="KW-0648">Protein biosynthesis</keyword>
<keyword evidence="3 7" id="KW-0251">Elongation factor</keyword>
<dbReference type="Gene3D" id="2.40.30.10">
    <property type="entry name" value="Translation factors"/>
    <property type="match status" value="2"/>
</dbReference>
<dbReference type="NCBIfam" id="TIGR00485">
    <property type="entry name" value="EF-Tu"/>
    <property type="match status" value="1"/>
</dbReference>
<dbReference type="SUPFAM" id="SSF50465">
    <property type="entry name" value="EF-Tu/eEF-1alpha/eIF2-gamma C-terminal domain"/>
    <property type="match status" value="1"/>
</dbReference>
<organism evidence="9 10">
    <name type="scientific">Falsiporphyromonas endometrii</name>
    <dbReference type="NCBI Taxonomy" id="1387297"/>
    <lineage>
        <taxon>Bacteria</taxon>
        <taxon>Pseudomonadati</taxon>
        <taxon>Bacteroidota</taxon>
        <taxon>Bacteroidia</taxon>
        <taxon>Bacteroidales</taxon>
        <taxon>Porphyromonadaceae</taxon>
        <taxon>Falsiporphyromonas</taxon>
    </lineage>
</organism>
<feature type="binding site" evidence="7">
    <location>
        <begin position="136"/>
        <end position="139"/>
    </location>
    <ligand>
        <name>GTP</name>
        <dbReference type="ChEBI" id="CHEBI:37565"/>
    </ligand>
</feature>
<dbReference type="InterPro" id="IPR004541">
    <property type="entry name" value="Transl_elong_EFTu/EF1A_bac/org"/>
</dbReference>
<evidence type="ECO:0000256" key="5">
    <source>
        <dbReference type="ARBA" id="ARBA00023134"/>
    </source>
</evidence>
<dbReference type="RefSeq" id="WP_380079648.1">
    <property type="nucleotide sequence ID" value="NZ_JBHSGO010000204.1"/>
</dbReference>
<keyword evidence="10" id="KW-1185">Reference proteome</keyword>
<comment type="function">
    <text evidence="7">GTP hydrolase that promotes the GTP-dependent binding of aminoacyl-tRNA to the A-site of ribosomes during protein biosynthesis.</text>
</comment>
<dbReference type="Pfam" id="PF00009">
    <property type="entry name" value="GTP_EFTU"/>
    <property type="match status" value="1"/>
</dbReference>
<dbReference type="NCBIfam" id="TIGR00231">
    <property type="entry name" value="small_GTP"/>
    <property type="match status" value="1"/>
</dbReference>
<evidence type="ECO:0000256" key="3">
    <source>
        <dbReference type="ARBA" id="ARBA00022768"/>
    </source>
</evidence>
<dbReference type="InterPro" id="IPR009000">
    <property type="entry name" value="Transl_B-barrel_sf"/>
</dbReference>
<dbReference type="PROSITE" id="PS51722">
    <property type="entry name" value="G_TR_2"/>
    <property type="match status" value="1"/>
</dbReference>
<dbReference type="InterPro" id="IPR009001">
    <property type="entry name" value="Transl_elong_EF1A/Init_IF2_C"/>
</dbReference>
<dbReference type="InterPro" id="IPR027417">
    <property type="entry name" value="P-loop_NTPase"/>
</dbReference>
<dbReference type="InterPro" id="IPR004161">
    <property type="entry name" value="EFTu-like_2"/>
</dbReference>
<dbReference type="Gene3D" id="3.40.50.300">
    <property type="entry name" value="P-loop containing nucleotide triphosphate hydrolases"/>
    <property type="match status" value="1"/>
</dbReference>
<keyword evidence="1 7" id="KW-0963">Cytoplasm</keyword>
<dbReference type="SUPFAM" id="SSF50447">
    <property type="entry name" value="Translation proteins"/>
    <property type="match status" value="1"/>
</dbReference>
<evidence type="ECO:0000259" key="8">
    <source>
        <dbReference type="PROSITE" id="PS51722"/>
    </source>
</evidence>
<dbReference type="CDD" id="cd03707">
    <property type="entry name" value="EFTU_III"/>
    <property type="match status" value="1"/>
</dbReference>
<dbReference type="CDD" id="cd03697">
    <property type="entry name" value="EFTU_II"/>
    <property type="match status" value="1"/>
</dbReference>
<dbReference type="PANTHER" id="PTHR43721">
    <property type="entry name" value="ELONGATION FACTOR TU-RELATED"/>
    <property type="match status" value="1"/>
</dbReference>